<gene>
    <name evidence="2" type="ORF">IU449_22015</name>
</gene>
<organism evidence="2 3">
    <name type="scientific">Nocardia higoensis</name>
    <dbReference type="NCBI Taxonomy" id="228599"/>
    <lineage>
        <taxon>Bacteria</taxon>
        <taxon>Bacillati</taxon>
        <taxon>Actinomycetota</taxon>
        <taxon>Actinomycetes</taxon>
        <taxon>Mycobacteriales</taxon>
        <taxon>Nocardiaceae</taxon>
        <taxon>Nocardia</taxon>
    </lineage>
</organism>
<keyword evidence="1" id="KW-0472">Membrane</keyword>
<protein>
    <submittedName>
        <fullName evidence="2">Uncharacterized protein</fullName>
    </submittedName>
</protein>
<dbReference type="Proteomes" id="UP000707731">
    <property type="component" value="Unassembled WGS sequence"/>
</dbReference>
<evidence type="ECO:0000313" key="2">
    <source>
        <dbReference type="EMBL" id="MBF6357186.1"/>
    </source>
</evidence>
<evidence type="ECO:0000256" key="1">
    <source>
        <dbReference type="SAM" id="Phobius"/>
    </source>
</evidence>
<reference evidence="2 3" key="1">
    <citation type="submission" date="2020-10" db="EMBL/GenBank/DDBJ databases">
        <title>Identification of Nocardia species via Next-generation sequencing and recognition of intraspecies genetic diversity.</title>
        <authorList>
            <person name="Li P."/>
            <person name="Li P."/>
            <person name="Lu B."/>
        </authorList>
    </citation>
    <scope>NUCLEOTIDE SEQUENCE [LARGE SCALE GENOMIC DNA]</scope>
    <source>
        <strain evidence="2 3">BJ06-0143</strain>
    </source>
</reference>
<sequence length="100" mass="10513">MSTDDRTIDRTWRSATIAAATLFVVQVVLLASLRRIDEPDYGAIPTEGYFIVSGVSLFLTLLVTRVISASKGIVLATSVTTALWAAASVVIALLSWGGGG</sequence>
<feature type="transmembrane region" description="Helical" evidence="1">
    <location>
        <begin position="74"/>
        <end position="96"/>
    </location>
</feature>
<feature type="transmembrane region" description="Helical" evidence="1">
    <location>
        <begin position="12"/>
        <end position="33"/>
    </location>
</feature>
<accession>A0ABS0DFD0</accession>
<keyword evidence="3" id="KW-1185">Reference proteome</keyword>
<feature type="transmembrane region" description="Helical" evidence="1">
    <location>
        <begin position="48"/>
        <end position="67"/>
    </location>
</feature>
<proteinExistence type="predicted"/>
<dbReference type="RefSeq" id="WP_195004003.1">
    <property type="nucleotide sequence ID" value="NZ_JADLQN010000004.1"/>
</dbReference>
<evidence type="ECO:0000313" key="3">
    <source>
        <dbReference type="Proteomes" id="UP000707731"/>
    </source>
</evidence>
<keyword evidence="1" id="KW-1133">Transmembrane helix</keyword>
<dbReference type="EMBL" id="JADLQN010000004">
    <property type="protein sequence ID" value="MBF6357186.1"/>
    <property type="molecule type" value="Genomic_DNA"/>
</dbReference>
<comment type="caution">
    <text evidence="2">The sequence shown here is derived from an EMBL/GenBank/DDBJ whole genome shotgun (WGS) entry which is preliminary data.</text>
</comment>
<keyword evidence="1" id="KW-0812">Transmembrane</keyword>
<name>A0ABS0DFD0_9NOCA</name>